<dbReference type="HOGENOM" id="CLU_361705_0_0_1"/>
<evidence type="ECO:0000256" key="1">
    <source>
        <dbReference type="SAM" id="Coils"/>
    </source>
</evidence>
<feature type="region of interest" description="Disordered" evidence="2">
    <location>
        <begin position="1"/>
        <end position="64"/>
    </location>
</feature>
<feature type="coiled-coil region" evidence="1">
    <location>
        <begin position="87"/>
        <end position="125"/>
    </location>
</feature>
<reference evidence="4" key="2">
    <citation type="submission" date="2015-01" db="EMBL/GenBank/DDBJ databases">
        <title>Evolutionary Origins and Diversification of the Mycorrhizal Mutualists.</title>
        <authorList>
            <consortium name="DOE Joint Genome Institute"/>
            <consortium name="Mycorrhizal Genomics Consortium"/>
            <person name="Kohler A."/>
            <person name="Kuo A."/>
            <person name="Nagy L.G."/>
            <person name="Floudas D."/>
            <person name="Copeland A."/>
            <person name="Barry K.W."/>
            <person name="Cichocki N."/>
            <person name="Veneault-Fourrey C."/>
            <person name="LaButti K."/>
            <person name="Lindquist E.A."/>
            <person name="Lipzen A."/>
            <person name="Lundell T."/>
            <person name="Morin E."/>
            <person name="Murat C."/>
            <person name="Riley R."/>
            <person name="Ohm R."/>
            <person name="Sun H."/>
            <person name="Tunlid A."/>
            <person name="Henrissat B."/>
            <person name="Grigoriev I.V."/>
            <person name="Hibbett D.S."/>
            <person name="Martin F."/>
        </authorList>
    </citation>
    <scope>NUCLEOTIDE SEQUENCE [LARGE SCALE GENOMIC DNA]</scope>
    <source>
        <strain evidence="4">LaAM-08-1</strain>
    </source>
</reference>
<sequence length="773" mass="85054">MPFWSGGLTDNAPESSDSPKGLTSTWDRRHGGMASQAPLRTTPATGTKPLDPQNARAPTAREGTNIKAGSIAGVVRSEEKGAIALQDHRLLEENQGLKDELEDVKAQLADAKSLLEANRKELKGAQVFLTTADTLSISDVVQKVIALNEEIFQAAALLGEMLQNSERKDRTQEQITVAFEKARWMLGEQMASVLAVESSNIRTDLNPLLVQVVLQIAITTWCRFVVSSWKPSDSTVADFLAAIYSEIRQLEDQAVSGRWRSITRAQLRSSSDDWTENLMGGLFSVLIIAGWATHEPDQQHQFESRLPPIFKAIQDLRKALGEDVTSMDMEVAIIDPGDAFNPTYMEDEYEDARASSGSRKKTPEKVSGTTGLGLQKISMKRTSKGPVPRSEMVFFPRVVLEGTVREAMDPAPPPASRLRKKPKRDIRKSTSGDIATMGKGTSTGDVEDKELKGEADTLSSSDTYVIEKQNGEQGWEISGGSDVLLTSDAIQMVDVLNVEVRRVAAVLGKVLQKTKFEKGHHQVTEKARMMLGENMVALLSAGLPERARVDTLLVQVVLQVAITNWCKTTISSWKPGNNDVSNLLVELYSKIRQVEDPTFSRRWRSVTWAQLEFSSSGWSQDLLDGLLDILAFARWPTPNANQKNMFEEQFPPIFNAIHDLRKALWEDITSIDIEVDTIDPGTTFDSAFMDNGWPALTKENTLEIVSGTTGLGLKKVIMKPSTEGDSLAPNADVIYRPKVILERTVQEALVPPSSRAQKKGVLKRGVASGDGRG</sequence>
<evidence type="ECO:0000256" key="2">
    <source>
        <dbReference type="SAM" id="MobiDB-lite"/>
    </source>
</evidence>
<name>A0A0C9Y0C0_9AGAR</name>
<proteinExistence type="predicted"/>
<feature type="compositionally biased region" description="Polar residues" evidence="2">
    <location>
        <begin position="429"/>
        <end position="444"/>
    </location>
</feature>
<keyword evidence="4" id="KW-1185">Reference proteome</keyword>
<gene>
    <name evidence="3" type="ORF">K443DRAFT_676751</name>
</gene>
<feature type="compositionally biased region" description="Polar residues" evidence="2">
    <location>
        <begin position="12"/>
        <end position="25"/>
    </location>
</feature>
<organism evidence="3 4">
    <name type="scientific">Laccaria amethystina LaAM-08-1</name>
    <dbReference type="NCBI Taxonomy" id="1095629"/>
    <lineage>
        <taxon>Eukaryota</taxon>
        <taxon>Fungi</taxon>
        <taxon>Dikarya</taxon>
        <taxon>Basidiomycota</taxon>
        <taxon>Agaricomycotina</taxon>
        <taxon>Agaricomycetes</taxon>
        <taxon>Agaricomycetidae</taxon>
        <taxon>Agaricales</taxon>
        <taxon>Agaricineae</taxon>
        <taxon>Hydnangiaceae</taxon>
        <taxon>Laccaria</taxon>
    </lineage>
</organism>
<reference evidence="3 4" key="1">
    <citation type="submission" date="2014-04" db="EMBL/GenBank/DDBJ databases">
        <authorList>
            <consortium name="DOE Joint Genome Institute"/>
            <person name="Kuo A."/>
            <person name="Kohler A."/>
            <person name="Nagy L.G."/>
            <person name="Floudas D."/>
            <person name="Copeland A."/>
            <person name="Barry K.W."/>
            <person name="Cichocki N."/>
            <person name="Veneault-Fourrey C."/>
            <person name="LaButti K."/>
            <person name="Lindquist E.A."/>
            <person name="Lipzen A."/>
            <person name="Lundell T."/>
            <person name="Morin E."/>
            <person name="Murat C."/>
            <person name="Sun H."/>
            <person name="Tunlid A."/>
            <person name="Henrissat B."/>
            <person name="Grigoriev I.V."/>
            <person name="Hibbett D.S."/>
            <person name="Martin F."/>
            <person name="Nordberg H.P."/>
            <person name="Cantor M.N."/>
            <person name="Hua S.X."/>
        </authorList>
    </citation>
    <scope>NUCLEOTIDE SEQUENCE [LARGE SCALE GENOMIC DNA]</scope>
    <source>
        <strain evidence="3 4">LaAM-08-1</strain>
    </source>
</reference>
<feature type="compositionally biased region" description="Basic residues" evidence="2">
    <location>
        <begin position="417"/>
        <end position="426"/>
    </location>
</feature>
<dbReference type="Proteomes" id="UP000054477">
    <property type="component" value="Unassembled WGS sequence"/>
</dbReference>
<dbReference type="AlphaFoldDB" id="A0A0C9Y0C0"/>
<evidence type="ECO:0000313" key="4">
    <source>
        <dbReference type="Proteomes" id="UP000054477"/>
    </source>
</evidence>
<dbReference type="EMBL" id="KN838580">
    <property type="protein sequence ID" value="KIK03417.1"/>
    <property type="molecule type" value="Genomic_DNA"/>
</dbReference>
<feature type="region of interest" description="Disordered" evidence="2">
    <location>
        <begin position="752"/>
        <end position="773"/>
    </location>
</feature>
<evidence type="ECO:0000313" key="3">
    <source>
        <dbReference type="EMBL" id="KIK03417.1"/>
    </source>
</evidence>
<accession>A0A0C9Y0C0</accession>
<keyword evidence="1" id="KW-0175">Coiled coil</keyword>
<protein>
    <submittedName>
        <fullName evidence="3">Uncharacterized protein</fullName>
    </submittedName>
</protein>
<dbReference type="OrthoDB" id="3222645at2759"/>
<feature type="region of interest" description="Disordered" evidence="2">
    <location>
        <begin position="407"/>
        <end position="458"/>
    </location>
</feature>